<proteinExistence type="predicted"/>
<comment type="caution">
    <text evidence="2">The sequence shown here is derived from an EMBL/GenBank/DDBJ whole genome shotgun (WGS) entry which is preliminary data.</text>
</comment>
<name>A0A9D4AC72_9ROSI</name>
<dbReference type="Proteomes" id="UP000828251">
    <property type="component" value="Unassembled WGS sequence"/>
</dbReference>
<dbReference type="EMBL" id="JAIQCV010000004">
    <property type="protein sequence ID" value="KAH1106829.1"/>
    <property type="molecule type" value="Genomic_DNA"/>
</dbReference>
<protein>
    <submittedName>
        <fullName evidence="2">Uncharacterized protein</fullName>
    </submittedName>
</protein>
<gene>
    <name evidence="2" type="ORF">J1N35_010597</name>
</gene>
<keyword evidence="3" id="KW-1185">Reference proteome</keyword>
<evidence type="ECO:0000256" key="1">
    <source>
        <dbReference type="SAM" id="MobiDB-lite"/>
    </source>
</evidence>
<accession>A0A9D4AC72</accession>
<feature type="compositionally biased region" description="Basic and acidic residues" evidence="1">
    <location>
        <begin position="55"/>
        <end position="71"/>
    </location>
</feature>
<evidence type="ECO:0000313" key="3">
    <source>
        <dbReference type="Proteomes" id="UP000828251"/>
    </source>
</evidence>
<evidence type="ECO:0000313" key="2">
    <source>
        <dbReference type="EMBL" id="KAH1106829.1"/>
    </source>
</evidence>
<sequence length="86" mass="9673">MRTTLTKLEDQMSQLISMMGDIKRKEQVKAIALCSSKVLSSPNNLTLEEDEEDVGDPKKETPQGDDSKVEPETIVELVEKVLQKVR</sequence>
<feature type="region of interest" description="Disordered" evidence="1">
    <location>
        <begin position="41"/>
        <end position="71"/>
    </location>
</feature>
<organism evidence="2 3">
    <name type="scientific">Gossypium stocksii</name>
    <dbReference type="NCBI Taxonomy" id="47602"/>
    <lineage>
        <taxon>Eukaryota</taxon>
        <taxon>Viridiplantae</taxon>
        <taxon>Streptophyta</taxon>
        <taxon>Embryophyta</taxon>
        <taxon>Tracheophyta</taxon>
        <taxon>Spermatophyta</taxon>
        <taxon>Magnoliopsida</taxon>
        <taxon>eudicotyledons</taxon>
        <taxon>Gunneridae</taxon>
        <taxon>Pentapetalae</taxon>
        <taxon>rosids</taxon>
        <taxon>malvids</taxon>
        <taxon>Malvales</taxon>
        <taxon>Malvaceae</taxon>
        <taxon>Malvoideae</taxon>
        <taxon>Gossypium</taxon>
    </lineage>
</organism>
<dbReference type="AlphaFoldDB" id="A0A9D4AC72"/>
<reference evidence="2 3" key="1">
    <citation type="journal article" date="2021" name="Plant Biotechnol. J.">
        <title>Multi-omics assisted identification of the key and species-specific regulatory components of drought-tolerant mechanisms in Gossypium stocksii.</title>
        <authorList>
            <person name="Yu D."/>
            <person name="Ke L."/>
            <person name="Zhang D."/>
            <person name="Wu Y."/>
            <person name="Sun Y."/>
            <person name="Mei J."/>
            <person name="Sun J."/>
            <person name="Sun Y."/>
        </authorList>
    </citation>
    <scope>NUCLEOTIDE SEQUENCE [LARGE SCALE GENOMIC DNA]</scope>
    <source>
        <strain evidence="3">cv. E1</strain>
        <tissue evidence="2">Leaf</tissue>
    </source>
</reference>